<proteinExistence type="predicted"/>
<dbReference type="GO" id="GO:0016491">
    <property type="term" value="F:oxidoreductase activity"/>
    <property type="evidence" value="ECO:0007669"/>
    <property type="project" value="UniProtKB-KW"/>
</dbReference>
<sequence length="147" mass="16279">HSLIKQINFEDIHFKNSFNGYKAYGLSKLANILFTKELSLKLSGSNISVNCLHPGFVSTGIGSQNSYTLTNFAFLRALALKLARPFAKNSQQGASTSIFLCSSEEVNKVSGEYFVDCKIKNVSKTAESKENSRLMWEISENLTGIKI</sequence>
<dbReference type="Gene3D" id="3.40.50.720">
    <property type="entry name" value="NAD(P)-binding Rossmann-like Domain"/>
    <property type="match status" value="1"/>
</dbReference>
<evidence type="ECO:0000256" key="1">
    <source>
        <dbReference type="ARBA" id="ARBA00023002"/>
    </source>
</evidence>
<evidence type="ECO:0008006" key="3">
    <source>
        <dbReference type="Google" id="ProtNLM"/>
    </source>
</evidence>
<feature type="non-terminal residue" evidence="2">
    <location>
        <position position="1"/>
    </location>
</feature>
<dbReference type="EMBL" id="UINC01180129">
    <property type="protein sequence ID" value="SVD89164.1"/>
    <property type="molecule type" value="Genomic_DNA"/>
</dbReference>
<accession>A0A382Z0W5</accession>
<dbReference type="InterPro" id="IPR036291">
    <property type="entry name" value="NAD(P)-bd_dom_sf"/>
</dbReference>
<protein>
    <recommendedName>
        <fullName evidence="3">Short-chain dehydrogenase</fullName>
    </recommendedName>
</protein>
<gene>
    <name evidence="2" type="ORF">METZ01_LOCUS442018</name>
</gene>
<organism evidence="2">
    <name type="scientific">marine metagenome</name>
    <dbReference type="NCBI Taxonomy" id="408172"/>
    <lineage>
        <taxon>unclassified sequences</taxon>
        <taxon>metagenomes</taxon>
        <taxon>ecological metagenomes</taxon>
    </lineage>
</organism>
<dbReference type="SUPFAM" id="SSF51735">
    <property type="entry name" value="NAD(P)-binding Rossmann-fold domains"/>
    <property type="match status" value="1"/>
</dbReference>
<dbReference type="PANTHER" id="PTHR43157">
    <property type="entry name" value="PHOSPHATIDYLINOSITOL-GLYCAN BIOSYNTHESIS CLASS F PROTEIN-RELATED"/>
    <property type="match status" value="1"/>
</dbReference>
<dbReference type="InterPro" id="IPR002347">
    <property type="entry name" value="SDR_fam"/>
</dbReference>
<reference evidence="2" key="1">
    <citation type="submission" date="2018-05" db="EMBL/GenBank/DDBJ databases">
        <authorList>
            <person name="Lanie J.A."/>
            <person name="Ng W.-L."/>
            <person name="Kazmierczak K.M."/>
            <person name="Andrzejewski T.M."/>
            <person name="Davidsen T.M."/>
            <person name="Wayne K.J."/>
            <person name="Tettelin H."/>
            <person name="Glass J.I."/>
            <person name="Rusch D."/>
            <person name="Podicherti R."/>
            <person name="Tsui H.-C.T."/>
            <person name="Winkler M.E."/>
        </authorList>
    </citation>
    <scope>NUCLEOTIDE SEQUENCE</scope>
</reference>
<name>A0A382Z0W5_9ZZZZ</name>
<keyword evidence="1" id="KW-0560">Oxidoreductase</keyword>
<dbReference type="AlphaFoldDB" id="A0A382Z0W5"/>
<dbReference type="PANTHER" id="PTHR43157:SF31">
    <property type="entry name" value="PHOSPHATIDYLINOSITOL-GLYCAN BIOSYNTHESIS CLASS F PROTEIN"/>
    <property type="match status" value="1"/>
</dbReference>
<dbReference type="Pfam" id="PF13561">
    <property type="entry name" value="adh_short_C2"/>
    <property type="match status" value="1"/>
</dbReference>
<evidence type="ECO:0000313" key="2">
    <source>
        <dbReference type="EMBL" id="SVD89164.1"/>
    </source>
</evidence>